<keyword evidence="7" id="KW-0133">Cell shape</keyword>
<dbReference type="SUPFAM" id="SSF53623">
    <property type="entry name" value="MurD-like peptide ligases, catalytic domain"/>
    <property type="match status" value="1"/>
</dbReference>
<dbReference type="GO" id="GO:0005737">
    <property type="term" value="C:cytoplasm"/>
    <property type="evidence" value="ECO:0007669"/>
    <property type="project" value="UniProtKB-SubCell"/>
</dbReference>
<dbReference type="GO" id="GO:0009252">
    <property type="term" value="P:peptidoglycan biosynthetic process"/>
    <property type="evidence" value="ECO:0007669"/>
    <property type="project" value="UniProtKB-UniPathway"/>
</dbReference>
<proteinExistence type="predicted"/>
<keyword evidence="4" id="KW-0436">Ligase</keyword>
<dbReference type="GO" id="GO:0008764">
    <property type="term" value="F:UDP-N-acetylmuramoylalanine-D-glutamate ligase activity"/>
    <property type="evidence" value="ECO:0007669"/>
    <property type="project" value="UniProtKB-EC"/>
</dbReference>
<dbReference type="Pfam" id="PF02875">
    <property type="entry name" value="Mur_ligase_C"/>
    <property type="match status" value="1"/>
</dbReference>
<dbReference type="EC" id="6.3.2.9" evidence="7"/>
<evidence type="ECO:0000256" key="4">
    <source>
        <dbReference type="ARBA" id="ARBA00022598"/>
    </source>
</evidence>
<evidence type="ECO:0000256" key="5">
    <source>
        <dbReference type="ARBA" id="ARBA00022741"/>
    </source>
</evidence>
<organism evidence="10 11">
    <name type="scientific">Iodidimonas nitroreducens</name>
    <dbReference type="NCBI Taxonomy" id="1236968"/>
    <lineage>
        <taxon>Bacteria</taxon>
        <taxon>Pseudomonadati</taxon>
        <taxon>Pseudomonadota</taxon>
        <taxon>Alphaproteobacteria</taxon>
        <taxon>Iodidimonadales</taxon>
        <taxon>Iodidimonadaceae</taxon>
        <taxon>Iodidimonas</taxon>
    </lineage>
</organism>
<keyword evidence="7" id="KW-0573">Peptidoglycan synthesis</keyword>
<dbReference type="GO" id="GO:0008360">
    <property type="term" value="P:regulation of cell shape"/>
    <property type="evidence" value="ECO:0007669"/>
    <property type="project" value="UniProtKB-KW"/>
</dbReference>
<keyword evidence="3" id="KW-0963">Cytoplasm</keyword>
<dbReference type="InterPro" id="IPR005762">
    <property type="entry name" value="MurD"/>
</dbReference>
<comment type="function">
    <text evidence="7">Cell wall formation. Catalyzes the addition of glutamate to the nucleotide precursor UDP-N-acetylmuramoyl-L-alanine (UMA).</text>
</comment>
<evidence type="ECO:0000256" key="3">
    <source>
        <dbReference type="ARBA" id="ARBA00022490"/>
    </source>
</evidence>
<dbReference type="InterPro" id="IPR004101">
    <property type="entry name" value="Mur_ligase_C"/>
</dbReference>
<comment type="caution">
    <text evidence="10">The sequence shown here is derived from an EMBL/GenBank/DDBJ whole genome shotgun (WGS) entry which is preliminary data.</text>
</comment>
<sequence length="284" mass="30333">MAILLNISPDHLERHGDMAGYVAAKARLFQMQGPQHLAVISVDDPWGAELARRLPQRTVPISVRQPLDHGVYVTDGGDLIDARSLAEGARLIGSLGDLPTLRGRHNWQNAAAAYVAGLELGLDAAGIMASFASFPGLAHRCERVGVADDVVYINDSKATNIDAAATALAAFDQIRWIAGGRAKSTDLAPLEPFFGRIKKAYLLGEAAPDFAKALDGKLDHVVCGTMAAAVAAAIHDARPGETVLLSPACASFDHYRDFEARGDDFRAIVRRLLPHVTGPDEVRS</sequence>
<dbReference type="InterPro" id="IPR036565">
    <property type="entry name" value="Mur-like_cat_sf"/>
</dbReference>
<keyword evidence="6" id="KW-0067">ATP-binding</keyword>
<keyword evidence="7" id="KW-0131">Cell cycle</keyword>
<keyword evidence="7" id="KW-0961">Cell wall biogenesis/degradation</keyword>
<keyword evidence="5" id="KW-0547">Nucleotide-binding</keyword>
<evidence type="ECO:0000259" key="8">
    <source>
        <dbReference type="Pfam" id="PF02875"/>
    </source>
</evidence>
<dbReference type="Pfam" id="PF08245">
    <property type="entry name" value="Mur_ligase_M"/>
    <property type="match status" value="1"/>
</dbReference>
<dbReference type="Gene3D" id="3.90.190.20">
    <property type="entry name" value="Mur ligase, C-terminal domain"/>
    <property type="match status" value="1"/>
</dbReference>
<dbReference type="InterPro" id="IPR013221">
    <property type="entry name" value="Mur_ligase_cen"/>
</dbReference>
<dbReference type="PANTHER" id="PTHR43692:SF1">
    <property type="entry name" value="UDP-N-ACETYLMURAMOYLALANINE--D-GLUTAMATE LIGASE"/>
    <property type="match status" value="1"/>
</dbReference>
<dbReference type="UniPathway" id="UPA00219"/>
<feature type="domain" description="Mur ligase C-terminal" evidence="8">
    <location>
        <begin position="139"/>
        <end position="249"/>
    </location>
</feature>
<dbReference type="SUPFAM" id="SSF53244">
    <property type="entry name" value="MurD-like peptide ligases, peptide-binding domain"/>
    <property type="match status" value="1"/>
</dbReference>
<evidence type="ECO:0000256" key="7">
    <source>
        <dbReference type="RuleBase" id="RU003664"/>
    </source>
</evidence>
<dbReference type="GO" id="GO:0051301">
    <property type="term" value="P:cell division"/>
    <property type="evidence" value="ECO:0007669"/>
    <property type="project" value="UniProtKB-KW"/>
</dbReference>
<evidence type="ECO:0000256" key="1">
    <source>
        <dbReference type="ARBA" id="ARBA00004496"/>
    </source>
</evidence>
<gene>
    <name evidence="10" type="ORF">JCM17846_16960</name>
</gene>
<keyword evidence="7" id="KW-0132">Cell division</keyword>
<evidence type="ECO:0000259" key="9">
    <source>
        <dbReference type="Pfam" id="PF08245"/>
    </source>
</evidence>
<protein>
    <recommendedName>
        <fullName evidence="7">UDP-N-acetylmuramoylalanine--D-glutamate ligase</fullName>
        <ecNumber evidence="7">6.3.2.9</ecNumber>
    </recommendedName>
</protein>
<comment type="catalytic activity">
    <reaction evidence="7">
        <text>UDP-N-acetyl-alpha-D-muramoyl-L-alanine + D-glutamate + ATP = UDP-N-acetyl-alpha-D-muramoyl-L-alanyl-D-glutamate + ADP + phosphate + H(+)</text>
        <dbReference type="Rhea" id="RHEA:16429"/>
        <dbReference type="ChEBI" id="CHEBI:15378"/>
        <dbReference type="ChEBI" id="CHEBI:29986"/>
        <dbReference type="ChEBI" id="CHEBI:30616"/>
        <dbReference type="ChEBI" id="CHEBI:43474"/>
        <dbReference type="ChEBI" id="CHEBI:83898"/>
        <dbReference type="ChEBI" id="CHEBI:83900"/>
        <dbReference type="ChEBI" id="CHEBI:456216"/>
        <dbReference type="EC" id="6.3.2.9"/>
    </reaction>
</comment>
<dbReference type="InterPro" id="IPR036615">
    <property type="entry name" value="Mur_ligase_C_dom_sf"/>
</dbReference>
<dbReference type="Proteomes" id="UP000324996">
    <property type="component" value="Unassembled WGS sequence"/>
</dbReference>
<dbReference type="Gene3D" id="3.40.1190.10">
    <property type="entry name" value="Mur-like, catalytic domain"/>
    <property type="match status" value="1"/>
</dbReference>
<feature type="domain" description="Mur ligase central" evidence="9">
    <location>
        <begin position="2"/>
        <end position="116"/>
    </location>
</feature>
<dbReference type="AlphaFoldDB" id="A0A5A7N8C8"/>
<accession>A0A5A7N8C8</accession>
<comment type="pathway">
    <text evidence="2 7">Cell wall biogenesis; peptidoglycan biosynthesis.</text>
</comment>
<dbReference type="GO" id="GO:0005524">
    <property type="term" value="F:ATP binding"/>
    <property type="evidence" value="ECO:0007669"/>
    <property type="project" value="UniProtKB-KW"/>
</dbReference>
<dbReference type="NCBIfam" id="TIGR01087">
    <property type="entry name" value="murD"/>
    <property type="match status" value="1"/>
</dbReference>
<dbReference type="EMBL" id="BKCN01000007">
    <property type="protein sequence ID" value="GER04014.1"/>
    <property type="molecule type" value="Genomic_DNA"/>
</dbReference>
<keyword evidence="11" id="KW-1185">Reference proteome</keyword>
<dbReference type="PANTHER" id="PTHR43692">
    <property type="entry name" value="UDP-N-ACETYLMURAMOYLALANINE--D-GLUTAMATE LIGASE"/>
    <property type="match status" value="1"/>
</dbReference>
<evidence type="ECO:0000256" key="6">
    <source>
        <dbReference type="ARBA" id="ARBA00022840"/>
    </source>
</evidence>
<comment type="subcellular location">
    <subcellularLocation>
        <location evidence="1 7">Cytoplasm</location>
    </subcellularLocation>
</comment>
<reference evidence="10 11" key="1">
    <citation type="submission" date="2019-09" db="EMBL/GenBank/DDBJ databases">
        <title>NBRP : Genome information of microbial organism related human and environment.</title>
        <authorList>
            <person name="Hattori M."/>
            <person name="Oshima K."/>
            <person name="Inaba H."/>
            <person name="Suda W."/>
            <person name="Sakamoto M."/>
            <person name="Iino T."/>
            <person name="Kitahara M."/>
            <person name="Oshida Y."/>
            <person name="Iida T."/>
            <person name="Kudo T."/>
            <person name="Itoh T."/>
            <person name="Ohkuma M."/>
        </authorList>
    </citation>
    <scope>NUCLEOTIDE SEQUENCE [LARGE SCALE GENOMIC DNA]</scope>
    <source>
        <strain evidence="10 11">Q-1</strain>
    </source>
</reference>
<evidence type="ECO:0000256" key="2">
    <source>
        <dbReference type="ARBA" id="ARBA00004752"/>
    </source>
</evidence>
<name>A0A5A7N8C8_9PROT</name>
<evidence type="ECO:0000313" key="10">
    <source>
        <dbReference type="EMBL" id="GER04014.1"/>
    </source>
</evidence>
<evidence type="ECO:0000313" key="11">
    <source>
        <dbReference type="Proteomes" id="UP000324996"/>
    </source>
</evidence>
<dbReference type="GO" id="GO:0071555">
    <property type="term" value="P:cell wall organization"/>
    <property type="evidence" value="ECO:0007669"/>
    <property type="project" value="UniProtKB-KW"/>
</dbReference>